<dbReference type="SUPFAM" id="SSF64153">
    <property type="entry name" value="YjeF N-terminal domain-like"/>
    <property type="match status" value="1"/>
</dbReference>
<evidence type="ECO:0000256" key="17">
    <source>
        <dbReference type="HAMAP-Rule" id="MF_01965"/>
    </source>
</evidence>
<evidence type="ECO:0000313" key="23">
    <source>
        <dbReference type="Proteomes" id="UP000182569"/>
    </source>
</evidence>
<evidence type="ECO:0000256" key="8">
    <source>
        <dbReference type="ARBA" id="ARBA00022857"/>
    </source>
</evidence>
<dbReference type="PROSITE" id="PS51383">
    <property type="entry name" value="YJEF_C_3"/>
    <property type="match status" value="1"/>
</dbReference>
<keyword evidence="12 17" id="KW-0456">Lyase</keyword>
<feature type="binding site" evidence="17">
    <location>
        <begin position="410"/>
        <end position="414"/>
    </location>
    <ligand>
        <name>AMP</name>
        <dbReference type="ChEBI" id="CHEBI:456215"/>
    </ligand>
</feature>
<comment type="catalytic activity">
    <reaction evidence="16 17 19">
        <text>(6S)-NADPHX + ADP = AMP + phosphate + NADPH + H(+)</text>
        <dbReference type="Rhea" id="RHEA:32235"/>
        <dbReference type="ChEBI" id="CHEBI:15378"/>
        <dbReference type="ChEBI" id="CHEBI:43474"/>
        <dbReference type="ChEBI" id="CHEBI:57783"/>
        <dbReference type="ChEBI" id="CHEBI:64076"/>
        <dbReference type="ChEBI" id="CHEBI:456215"/>
        <dbReference type="ChEBI" id="CHEBI:456216"/>
        <dbReference type="EC" id="4.2.1.136"/>
    </reaction>
</comment>
<dbReference type="EC" id="4.2.1.136" evidence="19"/>
<dbReference type="EMBL" id="CP015756">
    <property type="protein sequence ID" value="APC40871.1"/>
    <property type="molecule type" value="Genomic_DNA"/>
</dbReference>
<keyword evidence="5 18" id="KW-0479">Metal-binding</keyword>
<comment type="similarity">
    <text evidence="17">Belongs to the NnrD/CARKD family.</text>
</comment>
<comment type="cofactor">
    <cofactor evidence="18 19">
        <name>K(+)</name>
        <dbReference type="ChEBI" id="CHEBI:29103"/>
    </cofactor>
    <text evidence="18 19">Binds 1 potassium ion per subunit.</text>
</comment>
<dbReference type="NCBIfam" id="TIGR00196">
    <property type="entry name" value="yjeF_cterm"/>
    <property type="match status" value="1"/>
</dbReference>
<dbReference type="PANTHER" id="PTHR12592">
    <property type="entry name" value="ATP-DEPENDENT (S)-NAD(P)H-HYDRATE DEHYDRATASE FAMILY MEMBER"/>
    <property type="match status" value="1"/>
</dbReference>
<dbReference type="KEGG" id="ceu:A7L45_12730"/>
<feature type="binding site" evidence="18">
    <location>
        <begin position="54"/>
        <end position="58"/>
    </location>
    <ligand>
        <name>(6S)-NADPHX</name>
        <dbReference type="ChEBI" id="CHEBI:64076"/>
    </ligand>
</feature>
<feature type="domain" description="YjeF C-terminal" evidence="20">
    <location>
        <begin position="226"/>
        <end position="496"/>
    </location>
</feature>
<feature type="binding site" evidence="17">
    <location>
        <position position="373"/>
    </location>
    <ligand>
        <name>(6S)-NADPHX</name>
        <dbReference type="ChEBI" id="CHEBI:64076"/>
    </ligand>
</feature>
<feature type="binding site" evidence="18">
    <location>
        <position position="162"/>
    </location>
    <ligand>
        <name>K(+)</name>
        <dbReference type="ChEBI" id="CHEBI:29103"/>
    </ligand>
</feature>
<keyword evidence="13" id="KW-0511">Multifunctional enzyme</keyword>
<evidence type="ECO:0000256" key="18">
    <source>
        <dbReference type="HAMAP-Rule" id="MF_01966"/>
    </source>
</evidence>
<keyword evidence="9 18" id="KW-0630">Potassium</keyword>
<dbReference type="GO" id="GO:0052855">
    <property type="term" value="F:ADP-dependent NAD(P)H-hydrate dehydratase activity"/>
    <property type="evidence" value="ECO:0007669"/>
    <property type="project" value="UniProtKB-UniRule"/>
</dbReference>
<dbReference type="InterPro" id="IPR036652">
    <property type="entry name" value="YjeF_N_dom_sf"/>
</dbReference>
<proteinExistence type="inferred from homology"/>
<dbReference type="InterPro" id="IPR029056">
    <property type="entry name" value="Ribokinase-like"/>
</dbReference>
<dbReference type="Pfam" id="PF03853">
    <property type="entry name" value="YjeF_N"/>
    <property type="match status" value="1"/>
</dbReference>
<evidence type="ECO:0000256" key="16">
    <source>
        <dbReference type="ARBA" id="ARBA00049209"/>
    </source>
</evidence>
<comment type="similarity">
    <text evidence="3 19">In the N-terminal section; belongs to the NnrE/AIBP family.</text>
</comment>
<dbReference type="InterPro" id="IPR017953">
    <property type="entry name" value="Carbohydrate_kinase_pred_CS"/>
</dbReference>
<feature type="binding site" evidence="17">
    <location>
        <position position="438"/>
    </location>
    <ligand>
        <name>AMP</name>
        <dbReference type="ChEBI" id="CHEBI:456215"/>
    </ligand>
</feature>
<dbReference type="Gene3D" id="3.40.50.10260">
    <property type="entry name" value="YjeF N-terminal domain"/>
    <property type="match status" value="1"/>
</dbReference>
<evidence type="ECO:0000256" key="15">
    <source>
        <dbReference type="ARBA" id="ARBA00048238"/>
    </source>
</evidence>
<keyword evidence="8 17" id="KW-0521">NADP</keyword>
<gene>
    <name evidence="18" type="primary">nnrE</name>
    <name evidence="17" type="synonym">nnrD</name>
    <name evidence="22" type="ORF">A7L45_12730</name>
</gene>
<dbReference type="GO" id="GO:0005524">
    <property type="term" value="F:ATP binding"/>
    <property type="evidence" value="ECO:0007669"/>
    <property type="project" value="UniProtKB-UniRule"/>
</dbReference>
<comment type="subunit">
    <text evidence="17">Homotetramer.</text>
</comment>
<organism evidence="22 23">
    <name type="scientific">Clostridium estertheticum subsp. estertheticum</name>
    <dbReference type="NCBI Taxonomy" id="1552"/>
    <lineage>
        <taxon>Bacteria</taxon>
        <taxon>Bacillati</taxon>
        <taxon>Bacillota</taxon>
        <taxon>Clostridia</taxon>
        <taxon>Eubacteriales</taxon>
        <taxon>Clostridiaceae</taxon>
        <taxon>Clostridium</taxon>
    </lineage>
</organism>
<evidence type="ECO:0000256" key="7">
    <source>
        <dbReference type="ARBA" id="ARBA00022840"/>
    </source>
</evidence>
<dbReference type="RefSeq" id="WP_071613163.1">
    <property type="nucleotide sequence ID" value="NZ_CP015756.1"/>
</dbReference>
<dbReference type="HAMAP" id="MF_01966">
    <property type="entry name" value="NADHX_epimerase"/>
    <property type="match status" value="1"/>
</dbReference>
<comment type="cofactor">
    <cofactor evidence="17">
        <name>Mg(2+)</name>
        <dbReference type="ChEBI" id="CHEBI:18420"/>
    </cofactor>
</comment>
<dbReference type="SUPFAM" id="SSF53613">
    <property type="entry name" value="Ribokinase-like"/>
    <property type="match status" value="1"/>
</dbReference>
<comment type="similarity">
    <text evidence="18">Belongs to the NnrE/AIBP family.</text>
</comment>
<dbReference type="Gene3D" id="3.40.1190.20">
    <property type="match status" value="1"/>
</dbReference>
<reference evidence="23" key="1">
    <citation type="journal article" date="2016" name="Front. Microbiol.">
        <title>Complete Genome Sequence of Clostridium estertheticum DSM 8809, a Microbe Identified in Spoiled Vacuum Packed Beef.</title>
        <authorList>
            <person name="Yu Z."/>
            <person name="Gunn L."/>
            <person name="Brennan E."/>
            <person name="Reid R."/>
            <person name="Wall P.G."/>
            <person name="Gaora O.P."/>
            <person name="Hurley D."/>
            <person name="Bolton D."/>
            <person name="Fanning S."/>
        </authorList>
    </citation>
    <scope>NUCLEOTIDE SEQUENCE [LARGE SCALE GENOMIC DNA]</scope>
    <source>
        <strain evidence="23">DSM 8809</strain>
    </source>
</reference>
<dbReference type="InterPro" id="IPR030677">
    <property type="entry name" value="Nnr"/>
</dbReference>
<evidence type="ECO:0000259" key="20">
    <source>
        <dbReference type="PROSITE" id="PS51383"/>
    </source>
</evidence>
<dbReference type="STRING" id="1552.A7L45_12730"/>
<dbReference type="GO" id="GO:0046872">
    <property type="term" value="F:metal ion binding"/>
    <property type="evidence" value="ECO:0007669"/>
    <property type="project" value="UniProtKB-UniRule"/>
</dbReference>
<keyword evidence="11 18" id="KW-0413">Isomerase</keyword>
<comment type="function">
    <text evidence="14 19">Bifunctional enzyme that catalyzes the epimerization of the S- and R-forms of NAD(P)HX and the dehydration of the S-form of NAD(P)HX at the expense of ADP, which is converted to AMP. This allows the repair of both epimers of NAD(P)HX, a damaged form of NAD(P)H that is a result of enzymatic or heat-dependent hydration.</text>
</comment>
<feature type="domain" description="YjeF N-terminal" evidence="21">
    <location>
        <begin position="9"/>
        <end position="216"/>
    </location>
</feature>
<dbReference type="PANTHER" id="PTHR12592:SF0">
    <property type="entry name" value="ATP-DEPENDENT (S)-NAD(P)H-HYDRATE DEHYDRATASE"/>
    <property type="match status" value="1"/>
</dbReference>
<feature type="binding site" evidence="17">
    <location>
        <position position="439"/>
    </location>
    <ligand>
        <name>(6S)-NADPHX</name>
        <dbReference type="ChEBI" id="CHEBI:64076"/>
    </ligand>
</feature>
<evidence type="ECO:0000256" key="3">
    <source>
        <dbReference type="ARBA" id="ARBA00006001"/>
    </source>
</evidence>
<dbReference type="PROSITE" id="PS01049">
    <property type="entry name" value="YJEF_C_1"/>
    <property type="match status" value="1"/>
</dbReference>
<dbReference type="Proteomes" id="UP000182569">
    <property type="component" value="Chromosome"/>
</dbReference>
<evidence type="ECO:0000256" key="13">
    <source>
        <dbReference type="ARBA" id="ARBA00023268"/>
    </source>
</evidence>
<evidence type="ECO:0000256" key="19">
    <source>
        <dbReference type="PIRNR" id="PIRNR017184"/>
    </source>
</evidence>
<evidence type="ECO:0000259" key="21">
    <source>
        <dbReference type="PROSITE" id="PS51385"/>
    </source>
</evidence>
<evidence type="ECO:0000256" key="11">
    <source>
        <dbReference type="ARBA" id="ARBA00023235"/>
    </source>
</evidence>
<evidence type="ECO:0000256" key="4">
    <source>
        <dbReference type="ARBA" id="ARBA00009524"/>
    </source>
</evidence>
<feature type="binding site" evidence="17">
    <location>
        <position position="322"/>
    </location>
    <ligand>
        <name>(6S)-NADPHX</name>
        <dbReference type="ChEBI" id="CHEBI:64076"/>
    </ligand>
</feature>
<evidence type="ECO:0000256" key="2">
    <source>
        <dbReference type="ARBA" id="ARBA00000909"/>
    </source>
</evidence>
<dbReference type="GO" id="GO:0046496">
    <property type="term" value="P:nicotinamide nucleotide metabolic process"/>
    <property type="evidence" value="ECO:0007669"/>
    <property type="project" value="UniProtKB-UniRule"/>
</dbReference>
<comment type="function">
    <text evidence="18">Catalyzes the epimerization of the S- and R-forms of NAD(P)HX, a damaged form of NAD(P)H that is a result of enzymatic or heat-dependent hydration. This is a prerequisite for the S-specific NAD(P)H-hydrate dehydratase to allow the repair of both epimers of NAD(P)HX.</text>
</comment>
<keyword evidence="10 17" id="KW-0520">NAD</keyword>
<evidence type="ECO:0000256" key="12">
    <source>
        <dbReference type="ARBA" id="ARBA00023239"/>
    </source>
</evidence>
<accession>A0A1J0GHW8</accession>
<dbReference type="InterPro" id="IPR000631">
    <property type="entry name" value="CARKD"/>
</dbReference>
<comment type="catalytic activity">
    <reaction evidence="1 18 19">
        <text>(6R)-NADHX = (6S)-NADHX</text>
        <dbReference type="Rhea" id="RHEA:32215"/>
        <dbReference type="ChEBI" id="CHEBI:64074"/>
        <dbReference type="ChEBI" id="CHEBI:64075"/>
        <dbReference type="EC" id="5.1.99.6"/>
    </reaction>
</comment>
<feature type="binding site" evidence="18">
    <location>
        <position position="126"/>
    </location>
    <ligand>
        <name>K(+)</name>
        <dbReference type="ChEBI" id="CHEBI:29103"/>
    </ligand>
</feature>
<dbReference type="AlphaFoldDB" id="A0A1J0GHW8"/>
<dbReference type="EC" id="5.1.99.6" evidence="19"/>
<comment type="catalytic activity">
    <reaction evidence="15 17 19">
        <text>(6S)-NADHX + ADP = AMP + phosphate + NADH + H(+)</text>
        <dbReference type="Rhea" id="RHEA:32223"/>
        <dbReference type="ChEBI" id="CHEBI:15378"/>
        <dbReference type="ChEBI" id="CHEBI:43474"/>
        <dbReference type="ChEBI" id="CHEBI:57945"/>
        <dbReference type="ChEBI" id="CHEBI:64074"/>
        <dbReference type="ChEBI" id="CHEBI:456215"/>
        <dbReference type="ChEBI" id="CHEBI:456216"/>
        <dbReference type="EC" id="4.2.1.136"/>
    </reaction>
</comment>
<dbReference type="HAMAP" id="MF_01965">
    <property type="entry name" value="NADHX_dehydratase"/>
    <property type="match status" value="1"/>
</dbReference>
<dbReference type="GO" id="GO:0110051">
    <property type="term" value="P:metabolite repair"/>
    <property type="evidence" value="ECO:0007669"/>
    <property type="project" value="TreeGrafter"/>
</dbReference>
<evidence type="ECO:0000256" key="10">
    <source>
        <dbReference type="ARBA" id="ARBA00023027"/>
    </source>
</evidence>
<dbReference type="Pfam" id="PF01256">
    <property type="entry name" value="Carb_kinase"/>
    <property type="match status" value="1"/>
</dbReference>
<evidence type="ECO:0000256" key="5">
    <source>
        <dbReference type="ARBA" id="ARBA00022723"/>
    </source>
</evidence>
<protein>
    <recommendedName>
        <fullName evidence="19">Bifunctional NAD(P)H-hydrate repair enzyme</fullName>
    </recommendedName>
    <alternativeName>
        <fullName evidence="19">Nicotinamide nucleotide repair protein</fullName>
    </alternativeName>
    <domain>
        <recommendedName>
            <fullName evidence="19">ADP-dependent (S)-NAD(P)H-hydrate dehydratase</fullName>
            <ecNumber evidence="19">4.2.1.136</ecNumber>
        </recommendedName>
        <alternativeName>
            <fullName evidence="19">ADP-dependent NAD(P)HX dehydratase</fullName>
        </alternativeName>
    </domain>
    <domain>
        <recommendedName>
            <fullName evidence="19">NAD(P)H-hydrate epimerase</fullName>
            <ecNumber evidence="19">5.1.99.6</ecNumber>
        </recommendedName>
    </domain>
</protein>
<feature type="binding site" evidence="18">
    <location>
        <begin position="130"/>
        <end position="136"/>
    </location>
    <ligand>
        <name>(6S)-NADPHX</name>
        <dbReference type="ChEBI" id="CHEBI:64076"/>
    </ligand>
</feature>
<evidence type="ECO:0000256" key="6">
    <source>
        <dbReference type="ARBA" id="ARBA00022741"/>
    </source>
</evidence>
<name>A0A1J0GHW8_9CLOT</name>
<dbReference type="NCBIfam" id="TIGR00197">
    <property type="entry name" value="yjeF_nterm"/>
    <property type="match status" value="1"/>
</dbReference>
<feature type="binding site" evidence="17">
    <location>
        <position position="261"/>
    </location>
    <ligand>
        <name>(6S)-NADPHX</name>
        <dbReference type="ChEBI" id="CHEBI:64076"/>
    </ligand>
</feature>
<evidence type="ECO:0000256" key="9">
    <source>
        <dbReference type="ARBA" id="ARBA00022958"/>
    </source>
</evidence>
<comment type="catalytic activity">
    <reaction evidence="2 18 19">
        <text>(6R)-NADPHX = (6S)-NADPHX</text>
        <dbReference type="Rhea" id="RHEA:32227"/>
        <dbReference type="ChEBI" id="CHEBI:64076"/>
        <dbReference type="ChEBI" id="CHEBI:64077"/>
        <dbReference type="EC" id="5.1.99.6"/>
    </reaction>
</comment>
<evidence type="ECO:0000313" key="22">
    <source>
        <dbReference type="EMBL" id="APC40871.1"/>
    </source>
</evidence>
<dbReference type="PROSITE" id="PS51385">
    <property type="entry name" value="YJEF_N"/>
    <property type="match status" value="1"/>
</dbReference>
<feature type="binding site" evidence="18">
    <location>
        <position position="159"/>
    </location>
    <ligand>
        <name>(6S)-NADPHX</name>
        <dbReference type="ChEBI" id="CHEBI:64076"/>
    </ligand>
</feature>
<dbReference type="GO" id="GO:0052856">
    <property type="term" value="F:NAD(P)HX epimerase activity"/>
    <property type="evidence" value="ECO:0007669"/>
    <property type="project" value="UniProtKB-UniRule"/>
</dbReference>
<dbReference type="OrthoDB" id="9806925at2"/>
<feature type="binding site" evidence="18">
    <location>
        <position position="141"/>
    </location>
    <ligand>
        <name>(6S)-NADPHX</name>
        <dbReference type="ChEBI" id="CHEBI:64076"/>
    </ligand>
</feature>
<comment type="similarity">
    <text evidence="4 19">In the C-terminal section; belongs to the NnrD/CARKD family.</text>
</comment>
<comment type="function">
    <text evidence="17">Catalyzes the dehydration of the S-form of NAD(P)HX at the expense of ADP, which is converted to AMP. Together with NAD(P)HX epimerase, which catalyzes the epimerization of the S- and R-forms, the enzyme allows the repair of both epimers of NAD(P)HX, a damaged form of NAD(P)H that is a result of enzymatic or heat-dependent hydration.</text>
</comment>
<evidence type="ECO:0000256" key="14">
    <source>
        <dbReference type="ARBA" id="ARBA00025153"/>
    </source>
</evidence>
<keyword evidence="7 17" id="KW-0067">ATP-binding</keyword>
<feature type="binding site" evidence="18">
    <location>
        <position position="55"/>
    </location>
    <ligand>
        <name>K(+)</name>
        <dbReference type="ChEBI" id="CHEBI:29103"/>
    </ligand>
</feature>
<evidence type="ECO:0000256" key="1">
    <source>
        <dbReference type="ARBA" id="ARBA00000013"/>
    </source>
</evidence>
<dbReference type="InterPro" id="IPR004443">
    <property type="entry name" value="YjeF_N_dom"/>
</dbReference>
<dbReference type="CDD" id="cd01171">
    <property type="entry name" value="YXKO-related"/>
    <property type="match status" value="1"/>
</dbReference>
<keyword evidence="6 17" id="KW-0547">Nucleotide-binding</keyword>
<sequence>MKIATSQIMRKIDRYCIDILGIPGIILMENAALKVMKNIPENNKKFVIVCSSGNNGGDGFVVARHLLNRGNYVEVFFLGSDENMSADALVNFNIIRNMGAKIIEVNNNDELEILRESIIQCEITIDAIFGTGLSREVKGIYSLAITIMNENSKYILSIDVPSGFECNNGKVMGNCVRSNKTVTFELYKKGFISYDAESITGEIVIEKIGIPKAVVDKFHEDEYIMDIDFIKGLIKKRNKYSHKGDYGRTLILAGSPGFTGAAYISTQAAVRSGAGLVTLGCDSSIQNILSGKLVEAMTVSTNDEIRLDFLITKSDSIAIGPGLGNNKCTLNLLSKVLLKSKCPVVIDSDGLNVLEGNLEMLKNKKCQIVLTPHMGEMARISGFSIDEINKNKISIAKEFAKKHNVVLLLKGFNTIITDGETVQINPTGSSAMASGGMGDCLTGIIASFISQGYDIMTAACIGAYIHGYSGDKLSKEMFCVNANHIIEALPSIIKEIQDLE</sequence>
<dbReference type="PIRSF" id="PIRSF017184">
    <property type="entry name" value="Nnr"/>
    <property type="match status" value="1"/>
</dbReference>
<keyword evidence="23" id="KW-1185">Reference proteome</keyword>